<evidence type="ECO:0000313" key="1">
    <source>
        <dbReference type="EMBL" id="QSQ19339.1"/>
    </source>
</evidence>
<protein>
    <submittedName>
        <fullName evidence="1">Uncharacterized protein</fullName>
    </submittedName>
</protein>
<dbReference type="RefSeq" id="WP_206720926.1">
    <property type="nucleotide sequence ID" value="NZ_CP071090.1"/>
</dbReference>
<organism evidence="1 2">
    <name type="scientific">Pyxidicoccus parkwayensis</name>
    <dbReference type="NCBI Taxonomy" id="2813578"/>
    <lineage>
        <taxon>Bacteria</taxon>
        <taxon>Pseudomonadati</taxon>
        <taxon>Myxococcota</taxon>
        <taxon>Myxococcia</taxon>
        <taxon>Myxococcales</taxon>
        <taxon>Cystobacterineae</taxon>
        <taxon>Myxococcaceae</taxon>
        <taxon>Pyxidicoccus</taxon>
    </lineage>
</organism>
<sequence>MTCSGRAPLLAVAVPPEWAWAVAVRNTAVLNVAAPPPDAARGGYVAVCAGAEHESAIAEWMEDWCGVGVPPAAELPTCAVVAVGRLEVVSTYPDSPRASPWYAGPVGLWLADVVPLPEPVACPLDSASTYWTLPEDVLAAVRAAYSAERQADAARLQDYEERAARALRAAAPPGLRERVLRKCNCGRAMTPCPACRAWRCLNPACPPHTCVQEVRP</sequence>
<accession>A0ABX7NPG2</accession>
<name>A0ABX7NPG2_9BACT</name>
<keyword evidence="2" id="KW-1185">Reference proteome</keyword>
<dbReference type="EMBL" id="CP071090">
    <property type="protein sequence ID" value="QSQ19339.1"/>
    <property type="molecule type" value="Genomic_DNA"/>
</dbReference>
<dbReference type="Proteomes" id="UP000662747">
    <property type="component" value="Chromosome"/>
</dbReference>
<reference evidence="1 2" key="1">
    <citation type="submission" date="2021-02" db="EMBL/GenBank/DDBJ databases">
        <title>De Novo genome assembly of isolated myxobacteria.</title>
        <authorList>
            <person name="Stevens D.C."/>
        </authorList>
    </citation>
    <scope>NUCLEOTIDE SEQUENCE [LARGE SCALE GENOMIC DNA]</scope>
    <source>
        <strain evidence="2">SCPEA02</strain>
    </source>
</reference>
<gene>
    <name evidence="1" type="ORF">JY651_28840</name>
</gene>
<evidence type="ECO:0000313" key="2">
    <source>
        <dbReference type="Proteomes" id="UP000662747"/>
    </source>
</evidence>
<proteinExistence type="predicted"/>